<dbReference type="EMBL" id="BJHX01000001">
    <property type="protein sequence ID" value="GDY68731.1"/>
    <property type="molecule type" value="Genomic_DNA"/>
</dbReference>
<accession>A0A4D4M9U6</accession>
<evidence type="ECO:0000313" key="3">
    <source>
        <dbReference type="Proteomes" id="UP000299211"/>
    </source>
</evidence>
<comment type="caution">
    <text evidence="1">The sequence shown here is derived from an EMBL/GenBank/DDBJ whole genome shotgun (WGS) entry which is preliminary data.</text>
</comment>
<reference evidence="2 3" key="1">
    <citation type="submission" date="2019-04" db="EMBL/GenBank/DDBJ databases">
        <title>Draft genome sequences of Streptomyces avermitilis ATCC 31267.</title>
        <authorList>
            <person name="Komaki H."/>
            <person name="Tamura T."/>
            <person name="Hosoyama A."/>
        </authorList>
    </citation>
    <scope>NUCLEOTIDE SEQUENCE [LARGE SCALE GENOMIC DNA]</scope>
    <source>
        <strain evidence="2 3">ATCC 31267</strain>
    </source>
</reference>
<name>A0A4D4M9U6_STRAX</name>
<protein>
    <submittedName>
        <fullName evidence="1">Uncharacterized protein</fullName>
    </submittedName>
</protein>
<dbReference type="EMBL" id="BJHY01000001">
    <property type="protein sequence ID" value="GDY70889.1"/>
    <property type="molecule type" value="Genomic_DNA"/>
</dbReference>
<organism evidence="1 4">
    <name type="scientific">Streptomyces avermitilis</name>
    <dbReference type="NCBI Taxonomy" id="33903"/>
    <lineage>
        <taxon>Bacteria</taxon>
        <taxon>Bacillati</taxon>
        <taxon>Actinomycetota</taxon>
        <taxon>Actinomycetes</taxon>
        <taxon>Kitasatosporales</taxon>
        <taxon>Streptomycetaceae</taxon>
        <taxon>Streptomyces</taxon>
    </lineage>
</organism>
<dbReference type="Proteomes" id="UP000302139">
    <property type="component" value="Unassembled WGS sequence"/>
</dbReference>
<gene>
    <name evidence="1" type="ORF">SAV14893_081240</name>
    <name evidence="2" type="ORF">SAV31267_003740</name>
</gene>
<reference evidence="1 4" key="2">
    <citation type="submission" date="2019-04" db="EMBL/GenBank/DDBJ databases">
        <title>Draft genome sequences of Streptomyces avermitilis NBRC 14893.</title>
        <authorList>
            <person name="Komaki H."/>
            <person name="Tamura T."/>
            <person name="Hosoyama A."/>
        </authorList>
    </citation>
    <scope>NUCLEOTIDE SEQUENCE [LARGE SCALE GENOMIC DNA]</scope>
    <source>
        <strain evidence="1 4">NBRC 14893</strain>
    </source>
</reference>
<evidence type="ECO:0000313" key="2">
    <source>
        <dbReference type="EMBL" id="GDY70889.1"/>
    </source>
</evidence>
<dbReference type="AlphaFoldDB" id="A0A4D4M9U6"/>
<sequence length="108" mass="11687">MADVLGVLLGREDPVHAALRDQMPHLRVRERCTCECGTVYFDLDRTVVSPAPSGPGTVVAAEAQILTDDGDCPGEVLVFAQAGYLSWLEVCSRSDDINVTLTLARRTL</sequence>
<dbReference type="Proteomes" id="UP000299211">
    <property type="component" value="Unassembled WGS sequence"/>
</dbReference>
<proteinExistence type="predicted"/>
<evidence type="ECO:0000313" key="4">
    <source>
        <dbReference type="Proteomes" id="UP000302139"/>
    </source>
</evidence>
<evidence type="ECO:0000313" key="1">
    <source>
        <dbReference type="EMBL" id="GDY68731.1"/>
    </source>
</evidence>